<dbReference type="AlphaFoldDB" id="A0AAW1WE49"/>
<evidence type="ECO:0000313" key="2">
    <source>
        <dbReference type="Proteomes" id="UP001457282"/>
    </source>
</evidence>
<evidence type="ECO:0000313" key="1">
    <source>
        <dbReference type="EMBL" id="KAK9922279.1"/>
    </source>
</evidence>
<gene>
    <name evidence="1" type="ORF">M0R45_030751</name>
</gene>
<reference evidence="1 2" key="1">
    <citation type="journal article" date="2023" name="G3 (Bethesda)">
        <title>A chromosome-length genome assembly and annotation of blackberry (Rubus argutus, cv. 'Hillquist').</title>
        <authorList>
            <person name="Bruna T."/>
            <person name="Aryal R."/>
            <person name="Dudchenko O."/>
            <person name="Sargent D.J."/>
            <person name="Mead D."/>
            <person name="Buti M."/>
            <person name="Cavallini A."/>
            <person name="Hytonen T."/>
            <person name="Andres J."/>
            <person name="Pham M."/>
            <person name="Weisz D."/>
            <person name="Mascagni F."/>
            <person name="Usai G."/>
            <person name="Natali L."/>
            <person name="Bassil N."/>
            <person name="Fernandez G.E."/>
            <person name="Lomsadze A."/>
            <person name="Armour M."/>
            <person name="Olukolu B."/>
            <person name="Poorten T."/>
            <person name="Britton C."/>
            <person name="Davik J."/>
            <person name="Ashrafi H."/>
            <person name="Aiden E.L."/>
            <person name="Borodovsky M."/>
            <person name="Worthington M."/>
        </authorList>
    </citation>
    <scope>NUCLEOTIDE SEQUENCE [LARGE SCALE GENOMIC DNA]</scope>
    <source>
        <strain evidence="1">PI 553951</strain>
    </source>
</reference>
<keyword evidence="2" id="KW-1185">Reference proteome</keyword>
<dbReference type="Proteomes" id="UP001457282">
    <property type="component" value="Unassembled WGS sequence"/>
</dbReference>
<proteinExistence type="predicted"/>
<comment type="caution">
    <text evidence="1">The sequence shown here is derived from an EMBL/GenBank/DDBJ whole genome shotgun (WGS) entry which is preliminary data.</text>
</comment>
<organism evidence="1 2">
    <name type="scientific">Rubus argutus</name>
    <name type="common">Southern blackberry</name>
    <dbReference type="NCBI Taxonomy" id="59490"/>
    <lineage>
        <taxon>Eukaryota</taxon>
        <taxon>Viridiplantae</taxon>
        <taxon>Streptophyta</taxon>
        <taxon>Embryophyta</taxon>
        <taxon>Tracheophyta</taxon>
        <taxon>Spermatophyta</taxon>
        <taxon>Magnoliopsida</taxon>
        <taxon>eudicotyledons</taxon>
        <taxon>Gunneridae</taxon>
        <taxon>Pentapetalae</taxon>
        <taxon>rosids</taxon>
        <taxon>fabids</taxon>
        <taxon>Rosales</taxon>
        <taxon>Rosaceae</taxon>
        <taxon>Rosoideae</taxon>
        <taxon>Rosoideae incertae sedis</taxon>
        <taxon>Rubus</taxon>
    </lineage>
</organism>
<name>A0AAW1WE49_RUBAR</name>
<dbReference type="EMBL" id="JBEDUW010000006">
    <property type="protein sequence ID" value="KAK9922279.1"/>
    <property type="molecule type" value="Genomic_DNA"/>
</dbReference>
<protein>
    <submittedName>
        <fullName evidence="1">Uncharacterized protein</fullName>
    </submittedName>
</protein>
<accession>A0AAW1WE49</accession>
<sequence>MCTCVIECPIELGTVVMARPGLGREERELGSSSSAVERRGEVMMASTRRGAAGWCVVGGAGEVLASVVVV</sequence>